<evidence type="ECO:0000256" key="3">
    <source>
        <dbReference type="ARBA" id="ARBA00023015"/>
    </source>
</evidence>
<dbReference type="Pfam" id="PF04082">
    <property type="entry name" value="Fungal_trans"/>
    <property type="match status" value="1"/>
</dbReference>
<feature type="compositionally biased region" description="Low complexity" evidence="6">
    <location>
        <begin position="509"/>
        <end position="521"/>
    </location>
</feature>
<dbReference type="GO" id="GO:0005634">
    <property type="term" value="C:nucleus"/>
    <property type="evidence" value="ECO:0007669"/>
    <property type="project" value="UniProtKB-SubCell"/>
</dbReference>
<keyword evidence="2" id="KW-0479">Metal-binding</keyword>
<proteinExistence type="predicted"/>
<feature type="domain" description="Xylanolytic transcriptional activator regulatory" evidence="7">
    <location>
        <begin position="301"/>
        <end position="387"/>
    </location>
</feature>
<dbReference type="RefSeq" id="XP_016624960.1">
    <property type="nucleotide sequence ID" value="XM_016759632.1"/>
</dbReference>
<name>A0A0D2F882_CLAB1</name>
<keyword evidence="3" id="KW-0805">Transcription regulation</keyword>
<dbReference type="SMART" id="SM00906">
    <property type="entry name" value="Fungal_trans"/>
    <property type="match status" value="1"/>
</dbReference>
<evidence type="ECO:0000313" key="9">
    <source>
        <dbReference type="Proteomes" id="UP000053789"/>
    </source>
</evidence>
<reference evidence="8" key="1">
    <citation type="submission" date="2015-01" db="EMBL/GenBank/DDBJ databases">
        <title>The Genome Sequence of Cladophialophora bantiana CBS 173.52.</title>
        <authorList>
            <consortium name="The Broad Institute Genomics Platform"/>
            <person name="Cuomo C."/>
            <person name="de Hoog S."/>
            <person name="Gorbushina A."/>
            <person name="Stielow B."/>
            <person name="Teixiera M."/>
            <person name="Abouelleil A."/>
            <person name="Chapman S.B."/>
            <person name="Priest M."/>
            <person name="Young S.K."/>
            <person name="Wortman J."/>
            <person name="Nusbaum C."/>
            <person name="Birren B."/>
        </authorList>
    </citation>
    <scope>NUCLEOTIDE SEQUENCE [LARGE SCALE GENOMIC DNA]</scope>
    <source>
        <strain evidence="8">CBS 173.52</strain>
    </source>
</reference>
<evidence type="ECO:0000313" key="8">
    <source>
        <dbReference type="EMBL" id="KIW98291.1"/>
    </source>
</evidence>
<dbReference type="EMBL" id="KN846981">
    <property type="protein sequence ID" value="KIW98291.1"/>
    <property type="molecule type" value="Genomic_DNA"/>
</dbReference>
<dbReference type="GO" id="GO:0006351">
    <property type="term" value="P:DNA-templated transcription"/>
    <property type="evidence" value="ECO:0007669"/>
    <property type="project" value="InterPro"/>
</dbReference>
<protein>
    <recommendedName>
        <fullName evidence="7">Xylanolytic transcriptional activator regulatory domain-containing protein</fullName>
    </recommendedName>
</protein>
<dbReference type="Proteomes" id="UP000053789">
    <property type="component" value="Unassembled WGS sequence"/>
</dbReference>
<comment type="subcellular location">
    <subcellularLocation>
        <location evidence="1">Nucleus</location>
    </subcellularLocation>
</comment>
<feature type="region of interest" description="Disordered" evidence="6">
    <location>
        <begin position="507"/>
        <end position="527"/>
    </location>
</feature>
<dbReference type="GO" id="GO:0008270">
    <property type="term" value="F:zinc ion binding"/>
    <property type="evidence" value="ECO:0007669"/>
    <property type="project" value="InterPro"/>
</dbReference>
<keyword evidence="9" id="KW-1185">Reference proteome</keyword>
<dbReference type="VEuPathDB" id="FungiDB:Z519_01875"/>
<dbReference type="GeneID" id="27694803"/>
<evidence type="ECO:0000256" key="2">
    <source>
        <dbReference type="ARBA" id="ARBA00022723"/>
    </source>
</evidence>
<dbReference type="HOGENOM" id="CLU_011017_2_2_1"/>
<dbReference type="InterPro" id="IPR050815">
    <property type="entry name" value="TF_fung"/>
</dbReference>
<dbReference type="AlphaFoldDB" id="A0A0D2F882"/>
<keyword evidence="5" id="KW-0539">Nucleus</keyword>
<evidence type="ECO:0000256" key="5">
    <source>
        <dbReference type="ARBA" id="ARBA00023242"/>
    </source>
</evidence>
<dbReference type="PANTHER" id="PTHR47338">
    <property type="entry name" value="ZN(II)2CYS6 TRANSCRIPTION FACTOR (EUROFUNG)-RELATED"/>
    <property type="match status" value="1"/>
</dbReference>
<accession>A0A0D2F882</accession>
<gene>
    <name evidence="8" type="ORF">Z519_01875</name>
</gene>
<evidence type="ECO:0000256" key="4">
    <source>
        <dbReference type="ARBA" id="ARBA00023163"/>
    </source>
</evidence>
<evidence type="ECO:0000256" key="1">
    <source>
        <dbReference type="ARBA" id="ARBA00004123"/>
    </source>
</evidence>
<organism evidence="8 9">
    <name type="scientific">Cladophialophora bantiana (strain ATCC 10958 / CBS 173.52 / CDC B-1940 / NIH 8579)</name>
    <name type="common">Xylohypha bantiana</name>
    <dbReference type="NCBI Taxonomy" id="1442370"/>
    <lineage>
        <taxon>Eukaryota</taxon>
        <taxon>Fungi</taxon>
        <taxon>Dikarya</taxon>
        <taxon>Ascomycota</taxon>
        <taxon>Pezizomycotina</taxon>
        <taxon>Eurotiomycetes</taxon>
        <taxon>Chaetothyriomycetidae</taxon>
        <taxon>Chaetothyriales</taxon>
        <taxon>Herpotrichiellaceae</taxon>
        <taxon>Cladophialophora</taxon>
    </lineage>
</organism>
<dbReference type="GO" id="GO:0000981">
    <property type="term" value="F:DNA-binding transcription factor activity, RNA polymerase II-specific"/>
    <property type="evidence" value="ECO:0007669"/>
    <property type="project" value="InterPro"/>
</dbReference>
<dbReference type="CDD" id="cd12148">
    <property type="entry name" value="fungal_TF_MHR"/>
    <property type="match status" value="1"/>
</dbReference>
<keyword evidence="4" id="KW-0804">Transcription</keyword>
<evidence type="ECO:0000259" key="7">
    <source>
        <dbReference type="SMART" id="SM00906"/>
    </source>
</evidence>
<dbReference type="GO" id="GO:0003677">
    <property type="term" value="F:DNA binding"/>
    <property type="evidence" value="ECO:0007669"/>
    <property type="project" value="InterPro"/>
</dbReference>
<dbReference type="InterPro" id="IPR007219">
    <property type="entry name" value="XnlR_reg_dom"/>
</dbReference>
<dbReference type="OrthoDB" id="3862662at2759"/>
<dbReference type="PANTHER" id="PTHR47338:SF5">
    <property type="entry name" value="ZN(II)2CYS6 TRANSCRIPTION FACTOR (EUROFUNG)"/>
    <property type="match status" value="1"/>
</dbReference>
<evidence type="ECO:0000256" key="6">
    <source>
        <dbReference type="SAM" id="MobiDB-lite"/>
    </source>
</evidence>
<sequence>MTVGDVLSRTRLNVSYAVDGLADTTKTAPAKIKPQSILAENDGSVANSARRYQEQVANISSPLSLGGPEEIAYPRSTEKSIFNTPLGADYNLHYNFSPSLSEILLEGDFTRQHFSPLSEQYSNLETQLGTSLSPRDVDRNREADQTRRLASETNLVFAGPPLLQTSESKMYTLTVPGKLVRQLVDIFFDRVSGFVPIFHRPQFYARYFHRRREDAIGQLLSLETALIMNSIMSLAARFSNAASFANIAPPCRGEQFAKEAQSIYADATRLQGDGFSPNLQYLQGCILLSFYHNTNSSNSFGWTLTGVCIRLAYDLGIDIIDEDICEQPNSFENQWTSPEEWVTREELRRVWWSVWELDTFASTVAQRPYTIDRNKMHVLLPCSDERWFNEQPIASAPMGPTPATAWKSLQGSPNQDERAWFLVANFLMALAYDLKAQRIVSPQARAEIRSALTCFSLNLPSQFRLNPNIFVFNDLTFARSNWIITTNIILQSARTYEALTISSYEDTARSPSASPTSVTASGEEHRATSQKCVRHAHEVVRAIKAWSPDYIAYSSPFIVCSLVGPAAMHILQANSEGSTALSSLNRDVVYLGIAQFARHWGIGSIMLDLTQALNKLIGVDSTSLTAREQELAIRYAQIAPSIRGKPRSACLPPCSTV</sequence>